<reference evidence="3" key="1">
    <citation type="submission" date="2017-05" db="EMBL/GenBank/DDBJ databases">
        <authorList>
            <person name="Rodrigo-Torres L."/>
            <person name="Arahal R. D."/>
            <person name="Lucena T."/>
        </authorList>
    </citation>
    <scope>NUCLEOTIDE SEQUENCE [LARGE SCALE GENOMIC DNA]</scope>
    <source>
        <strain evidence="3">CECT 8868</strain>
    </source>
</reference>
<keyword evidence="1" id="KW-1133">Transmembrane helix</keyword>
<keyword evidence="3" id="KW-1185">Reference proteome</keyword>
<feature type="transmembrane region" description="Helical" evidence="1">
    <location>
        <begin position="6"/>
        <end position="24"/>
    </location>
</feature>
<protein>
    <submittedName>
        <fullName evidence="2">Uncharacterized protein</fullName>
    </submittedName>
</protein>
<dbReference type="AlphaFoldDB" id="A0A238JKR0"/>
<dbReference type="Proteomes" id="UP000203464">
    <property type="component" value="Unassembled WGS sequence"/>
</dbReference>
<organism evidence="2 3">
    <name type="scientific">Octadecabacter ascidiaceicola</name>
    <dbReference type="NCBI Taxonomy" id="1655543"/>
    <lineage>
        <taxon>Bacteria</taxon>
        <taxon>Pseudomonadati</taxon>
        <taxon>Pseudomonadota</taxon>
        <taxon>Alphaproteobacteria</taxon>
        <taxon>Rhodobacterales</taxon>
        <taxon>Roseobacteraceae</taxon>
        <taxon>Octadecabacter</taxon>
    </lineage>
</organism>
<gene>
    <name evidence="2" type="ORF">OCA8868_00265</name>
</gene>
<sequence>MKRSTMLPVLVVITIVLLALIVMLSGRSNDPGIKGDPDFPHFACQITKYCEGETCSEDPIPFVAYLSHADSLPRLELPRFNPRATLTELPDGYMFESDGGEVSGTVTIFSGRGLDLTGTSGSEDAPVEHFASGRCDRLVEP</sequence>
<keyword evidence="1" id="KW-0472">Membrane</keyword>
<evidence type="ECO:0000313" key="2">
    <source>
        <dbReference type="EMBL" id="SMX31249.1"/>
    </source>
</evidence>
<accession>A0A238JKR0</accession>
<name>A0A238JKR0_9RHOB</name>
<dbReference type="RefSeq" id="WP_093994750.1">
    <property type="nucleotide sequence ID" value="NZ_FXYD01000001.1"/>
</dbReference>
<evidence type="ECO:0000313" key="3">
    <source>
        <dbReference type="Proteomes" id="UP000203464"/>
    </source>
</evidence>
<keyword evidence="1" id="KW-0812">Transmembrane</keyword>
<evidence type="ECO:0000256" key="1">
    <source>
        <dbReference type="SAM" id="Phobius"/>
    </source>
</evidence>
<dbReference type="OrthoDB" id="7858669at2"/>
<dbReference type="EMBL" id="FXYD01000001">
    <property type="protein sequence ID" value="SMX31249.1"/>
    <property type="molecule type" value="Genomic_DNA"/>
</dbReference>
<proteinExistence type="predicted"/>